<dbReference type="Proteomes" id="UP000198618">
    <property type="component" value="Unassembled WGS sequence"/>
</dbReference>
<dbReference type="EMBL" id="FOHE01000014">
    <property type="protein sequence ID" value="SET54449.1"/>
    <property type="molecule type" value="Genomic_DNA"/>
</dbReference>
<dbReference type="RefSeq" id="WP_090871073.1">
    <property type="nucleotide sequence ID" value="NZ_FOHE01000014.1"/>
</dbReference>
<dbReference type="Pfam" id="PF01663">
    <property type="entry name" value="Phosphodiest"/>
    <property type="match status" value="1"/>
</dbReference>
<keyword evidence="3" id="KW-1185">Reference proteome</keyword>
<dbReference type="SUPFAM" id="SSF53649">
    <property type="entry name" value="Alkaline phosphatase-like"/>
    <property type="match status" value="1"/>
</dbReference>
<dbReference type="AlphaFoldDB" id="A0A1I0F8N9"/>
<sequence length="528" mass="59187">MKKGLYIIIASTLLIGIAIFLLGRNSANQAIDQIEINPTTNPIILIIVDSLMDQPLQEAMKKGKAPAFKFLADNGHYYSDIISSYPTMSVSIDSTLLTGKYPDEHHIPGLVWFNTVENRLVNYGSAKEEIIKLGIKQVVEDHFYHLNHTHLNSQTKTIHEVLANNGLQSGSINALVYRGEEKNEINLSKVLANFDVMPESITVETPSIFSYGAFAQYSPKNKENTQIWERYGFNDQFASEELKHVINHNKLPAFSIVYFSDLDKAVHQDGPTNHINAIEKADKQLQQVLDMYDSWEEAIQSNVWMVMGDSGQAPVKMDKEESLISLHSILDPSYKIHKPAEPVQDDDQLVFALNERMAYVYNLDVALSLEDIARKLQKDSRINFIAWKIDDQTTVIQNGKPNALTFQPKGNLRDQYGQTWAVNGDLSILDLNKNEDSIDYGDYPDALARLHSASESHKGEFVIIDAKPGYEFIGEGTPTHPGGGSHGSLHEEDSVVPVIVAGTDLTPGHNRIVDFKKWIEEIVLTNNK</sequence>
<gene>
    <name evidence="2" type="ORF">SAMN05216389_11464</name>
</gene>
<dbReference type="OrthoDB" id="2381338at2"/>
<accession>A0A1I0F8N9</accession>
<reference evidence="2 3" key="1">
    <citation type="submission" date="2016-10" db="EMBL/GenBank/DDBJ databases">
        <authorList>
            <person name="de Groot N.N."/>
        </authorList>
    </citation>
    <scope>NUCLEOTIDE SEQUENCE [LARGE SCALE GENOMIC DNA]</scope>
    <source>
        <strain evidence="2 3">IBRC-M 10780</strain>
    </source>
</reference>
<dbReference type="InterPro" id="IPR002591">
    <property type="entry name" value="Phosphodiest/P_Trfase"/>
</dbReference>
<dbReference type="PANTHER" id="PTHR10151">
    <property type="entry name" value="ECTONUCLEOTIDE PYROPHOSPHATASE/PHOSPHODIESTERASE"/>
    <property type="match status" value="1"/>
</dbReference>
<protein>
    <submittedName>
        <fullName evidence="2">Predicted pyrophosphatase or phosphodiesterase, AlkP superfamily</fullName>
    </submittedName>
</protein>
<name>A0A1I0F8N9_9BACI</name>
<dbReference type="PANTHER" id="PTHR10151:SF120">
    <property type="entry name" value="BIS(5'-ADENOSYL)-TRIPHOSPHATASE"/>
    <property type="match status" value="1"/>
</dbReference>
<feature type="transmembrane region" description="Helical" evidence="1">
    <location>
        <begin position="5"/>
        <end position="23"/>
    </location>
</feature>
<dbReference type="STRING" id="930131.SAMN05216389_11464"/>
<proteinExistence type="predicted"/>
<evidence type="ECO:0000256" key="1">
    <source>
        <dbReference type="SAM" id="Phobius"/>
    </source>
</evidence>
<evidence type="ECO:0000313" key="2">
    <source>
        <dbReference type="EMBL" id="SET54449.1"/>
    </source>
</evidence>
<keyword evidence="1" id="KW-0812">Transmembrane</keyword>
<dbReference type="GO" id="GO:0016787">
    <property type="term" value="F:hydrolase activity"/>
    <property type="evidence" value="ECO:0007669"/>
    <property type="project" value="UniProtKB-ARBA"/>
</dbReference>
<evidence type="ECO:0000313" key="3">
    <source>
        <dbReference type="Proteomes" id="UP000198618"/>
    </source>
</evidence>
<organism evidence="2 3">
    <name type="scientific">Oceanobacillus limi</name>
    <dbReference type="NCBI Taxonomy" id="930131"/>
    <lineage>
        <taxon>Bacteria</taxon>
        <taxon>Bacillati</taxon>
        <taxon>Bacillota</taxon>
        <taxon>Bacilli</taxon>
        <taxon>Bacillales</taxon>
        <taxon>Bacillaceae</taxon>
        <taxon>Oceanobacillus</taxon>
    </lineage>
</organism>
<keyword evidence="1" id="KW-1133">Transmembrane helix</keyword>
<keyword evidence="1" id="KW-0472">Membrane</keyword>
<dbReference type="InterPro" id="IPR017850">
    <property type="entry name" value="Alkaline_phosphatase_core_sf"/>
</dbReference>
<dbReference type="Gene3D" id="3.40.720.10">
    <property type="entry name" value="Alkaline Phosphatase, subunit A"/>
    <property type="match status" value="1"/>
</dbReference>